<dbReference type="RefSeq" id="WP_016920379.1">
    <property type="nucleotide sequence ID" value="NZ_CP044331.1"/>
</dbReference>
<dbReference type="EMBL" id="CP044331">
    <property type="protein sequence ID" value="QGM97547.1"/>
    <property type="molecule type" value="Genomic_DNA"/>
</dbReference>
<evidence type="ECO:0000256" key="1">
    <source>
        <dbReference type="ARBA" id="ARBA00022691"/>
    </source>
</evidence>
<dbReference type="CDD" id="cd09281">
    <property type="entry name" value="UPF0066"/>
    <property type="match status" value="1"/>
</dbReference>
<dbReference type="NCBIfam" id="TIGR00104">
    <property type="entry name" value="tRNA_TsaA"/>
    <property type="match status" value="1"/>
</dbReference>
<proteinExistence type="inferred from homology"/>
<dbReference type="GO" id="GO:0008168">
    <property type="term" value="F:methyltransferase activity"/>
    <property type="evidence" value="ECO:0007669"/>
    <property type="project" value="UniProtKB-KW"/>
</dbReference>
<keyword evidence="4" id="KW-0489">Methyltransferase</keyword>
<dbReference type="PROSITE" id="PS51668">
    <property type="entry name" value="TSAA_2"/>
    <property type="match status" value="1"/>
</dbReference>
<reference evidence="4 5" key="1">
    <citation type="submission" date="2019-09" db="EMBL/GenBank/DDBJ databases">
        <title>Isolation and complete genome sequencing of Methylocystis species.</title>
        <authorList>
            <person name="Rumah B.L."/>
            <person name="Stead C.E."/>
            <person name="Stevens B.C."/>
            <person name="Minton N.P."/>
            <person name="Grosse-Honebrink A."/>
            <person name="Zhang Y."/>
        </authorList>
    </citation>
    <scope>NUCLEOTIDE SEQUENCE [LARGE SCALE GENOMIC DNA]</scope>
    <source>
        <strain evidence="4 5">BRCS2</strain>
    </source>
</reference>
<evidence type="ECO:0000313" key="5">
    <source>
        <dbReference type="Proteomes" id="UP000422569"/>
    </source>
</evidence>
<accession>A0A6B8LYR6</accession>
<dbReference type="SUPFAM" id="SSF118196">
    <property type="entry name" value="YaeB-like"/>
    <property type="match status" value="1"/>
</dbReference>
<dbReference type="Proteomes" id="UP000422569">
    <property type="component" value="Chromosome"/>
</dbReference>
<dbReference type="Pfam" id="PF01980">
    <property type="entry name" value="TrmO_N"/>
    <property type="match status" value="1"/>
</dbReference>
<dbReference type="InterPro" id="IPR036413">
    <property type="entry name" value="YaeB-like_sf"/>
</dbReference>
<keyword evidence="1" id="KW-0949">S-adenosyl-L-methionine</keyword>
<keyword evidence="4" id="KW-0808">Transferase</keyword>
<dbReference type="KEGG" id="mpar:F7D14_08790"/>
<protein>
    <submittedName>
        <fullName evidence="4">tRNA (N6-threonylcarbamoyladenosine(37)-N6)-methyltransferase TrmO</fullName>
    </submittedName>
</protein>
<gene>
    <name evidence="4" type="primary">tsaA</name>
    <name evidence="4" type="ORF">F7D14_08790</name>
</gene>
<evidence type="ECO:0000313" key="4">
    <source>
        <dbReference type="EMBL" id="QGM97547.1"/>
    </source>
</evidence>
<dbReference type="PANTHER" id="PTHR12818">
    <property type="entry name" value="TRNA (ADENINE(37)-N6)-METHYLTRANSFERASE"/>
    <property type="match status" value="1"/>
</dbReference>
<sequence length="149" mass="16929">MNSDNEIRPGEVVVPWRATEDAGIAFIGRIETPWKTRADCPRQGQMDGPLCQIILDEIWREALTGISRYPQLEVIYWLHLSRRDLVLQCARQDKVPRGTFSLRSPLRPNPIGTSVVKLEAVQDCRLVVRGLDCIDGTPLLDIKPDRHAF</sequence>
<evidence type="ECO:0000259" key="3">
    <source>
        <dbReference type="PROSITE" id="PS51668"/>
    </source>
</evidence>
<dbReference type="InterPro" id="IPR040372">
    <property type="entry name" value="YaeB-like"/>
</dbReference>
<keyword evidence="5" id="KW-1185">Reference proteome</keyword>
<evidence type="ECO:0000256" key="2">
    <source>
        <dbReference type="ARBA" id="ARBA00033753"/>
    </source>
</evidence>
<comment type="similarity">
    <text evidence="2">Belongs to the tRNA methyltransferase O family.</text>
</comment>
<dbReference type="AlphaFoldDB" id="A0A6B8LYR6"/>
<dbReference type="InterPro" id="IPR036414">
    <property type="entry name" value="YaeB_N_sf"/>
</dbReference>
<dbReference type="InterPro" id="IPR023370">
    <property type="entry name" value="TrmO-like_N"/>
</dbReference>
<organism evidence="4 5">
    <name type="scientific">Methylocystis parvus</name>
    <dbReference type="NCBI Taxonomy" id="134"/>
    <lineage>
        <taxon>Bacteria</taxon>
        <taxon>Pseudomonadati</taxon>
        <taxon>Pseudomonadota</taxon>
        <taxon>Alphaproteobacteria</taxon>
        <taxon>Hyphomicrobiales</taxon>
        <taxon>Methylocystaceae</taxon>
        <taxon>Methylocystis</taxon>
    </lineage>
</organism>
<dbReference type="PANTHER" id="PTHR12818:SF0">
    <property type="entry name" value="TRNA (ADENINE(37)-N6)-METHYLTRANSFERASE"/>
    <property type="match status" value="1"/>
</dbReference>
<name>A0A6B8LYR6_9HYPH</name>
<dbReference type="GO" id="GO:0032259">
    <property type="term" value="P:methylation"/>
    <property type="evidence" value="ECO:0007669"/>
    <property type="project" value="UniProtKB-KW"/>
</dbReference>
<dbReference type="Gene3D" id="2.40.30.70">
    <property type="entry name" value="YaeB-like"/>
    <property type="match status" value="1"/>
</dbReference>
<feature type="domain" description="TsaA-like" evidence="3">
    <location>
        <begin position="24"/>
        <end position="149"/>
    </location>
</feature>